<dbReference type="InterPro" id="IPR050111">
    <property type="entry name" value="C-type_lectin/snaclec_domain"/>
</dbReference>
<reference evidence="3" key="2">
    <citation type="submission" date="2023-04" db="EMBL/GenBank/DDBJ databases">
        <authorList>
            <person name="Bu L."/>
            <person name="Lu L."/>
            <person name="Laidemitt M.R."/>
            <person name="Zhang S.M."/>
            <person name="Mutuku M."/>
            <person name="Mkoji G."/>
            <person name="Steinauer M."/>
            <person name="Loker E.S."/>
        </authorList>
    </citation>
    <scope>NUCLEOTIDE SEQUENCE</scope>
    <source>
        <strain evidence="3">KasaAsao</strain>
        <tissue evidence="3">Whole Snail</tissue>
    </source>
</reference>
<evidence type="ECO:0000259" key="2">
    <source>
        <dbReference type="PROSITE" id="PS50041"/>
    </source>
</evidence>
<sequence length="176" mass="20327">MRIQILLVLVFCSRSFGRQVENGTRIVKRTVSVIEAKCRTLKSTGFQFYQRGNTKLCLYLGQDKKNYNDAKIQCTRLNCRLAVINTIEKFNMIAYIVDVWIGLDDIATEGTFLWADGSYLQQQQINDLFYPGDPNNCCEIRQCCKEDCVCHRAHGAFDKFIDIPCSYEKSYLCEKT</sequence>
<dbReference type="Proteomes" id="UP001233172">
    <property type="component" value="Unassembled WGS sequence"/>
</dbReference>
<dbReference type="SMART" id="SM00034">
    <property type="entry name" value="CLECT"/>
    <property type="match status" value="1"/>
</dbReference>
<name>A0AAD8BAR9_BIOPF</name>
<dbReference type="EMBL" id="JASAOG010000113">
    <property type="protein sequence ID" value="KAK0050528.1"/>
    <property type="molecule type" value="Genomic_DNA"/>
</dbReference>
<dbReference type="InterPro" id="IPR016187">
    <property type="entry name" value="CTDL_fold"/>
</dbReference>
<dbReference type="Pfam" id="PF00059">
    <property type="entry name" value="Lectin_C"/>
    <property type="match status" value="1"/>
</dbReference>
<evidence type="ECO:0000313" key="3">
    <source>
        <dbReference type="EMBL" id="KAK0050528.1"/>
    </source>
</evidence>
<evidence type="ECO:0000313" key="4">
    <source>
        <dbReference type="Proteomes" id="UP001233172"/>
    </source>
</evidence>
<organism evidence="3 4">
    <name type="scientific">Biomphalaria pfeifferi</name>
    <name type="common">Bloodfluke planorb</name>
    <name type="synonym">Freshwater snail</name>
    <dbReference type="NCBI Taxonomy" id="112525"/>
    <lineage>
        <taxon>Eukaryota</taxon>
        <taxon>Metazoa</taxon>
        <taxon>Spiralia</taxon>
        <taxon>Lophotrochozoa</taxon>
        <taxon>Mollusca</taxon>
        <taxon>Gastropoda</taxon>
        <taxon>Heterobranchia</taxon>
        <taxon>Euthyneura</taxon>
        <taxon>Panpulmonata</taxon>
        <taxon>Hygrophila</taxon>
        <taxon>Lymnaeoidea</taxon>
        <taxon>Planorbidae</taxon>
        <taxon>Biomphalaria</taxon>
    </lineage>
</organism>
<dbReference type="PROSITE" id="PS50041">
    <property type="entry name" value="C_TYPE_LECTIN_2"/>
    <property type="match status" value="1"/>
</dbReference>
<feature type="chain" id="PRO_5042215991" evidence="1">
    <location>
        <begin position="18"/>
        <end position="176"/>
    </location>
</feature>
<keyword evidence="4" id="KW-1185">Reference proteome</keyword>
<reference evidence="3" key="1">
    <citation type="journal article" date="2023" name="PLoS Negl. Trop. Dis.">
        <title>A genome sequence for Biomphalaria pfeifferi, the major vector snail for the human-infecting parasite Schistosoma mansoni.</title>
        <authorList>
            <person name="Bu L."/>
            <person name="Lu L."/>
            <person name="Laidemitt M.R."/>
            <person name="Zhang S.M."/>
            <person name="Mutuku M."/>
            <person name="Mkoji G."/>
            <person name="Steinauer M."/>
            <person name="Loker E.S."/>
        </authorList>
    </citation>
    <scope>NUCLEOTIDE SEQUENCE</scope>
    <source>
        <strain evidence="3">KasaAsao</strain>
    </source>
</reference>
<dbReference type="SUPFAM" id="SSF56436">
    <property type="entry name" value="C-type lectin-like"/>
    <property type="match status" value="1"/>
</dbReference>
<feature type="domain" description="C-type lectin" evidence="2">
    <location>
        <begin position="57"/>
        <end position="174"/>
    </location>
</feature>
<evidence type="ECO:0000256" key="1">
    <source>
        <dbReference type="SAM" id="SignalP"/>
    </source>
</evidence>
<accession>A0AAD8BAR9</accession>
<dbReference type="Gene3D" id="3.10.100.10">
    <property type="entry name" value="Mannose-Binding Protein A, subunit A"/>
    <property type="match status" value="1"/>
</dbReference>
<dbReference type="PANTHER" id="PTHR22803">
    <property type="entry name" value="MANNOSE, PHOSPHOLIPASE, LECTIN RECEPTOR RELATED"/>
    <property type="match status" value="1"/>
</dbReference>
<keyword evidence="1" id="KW-0732">Signal</keyword>
<feature type="signal peptide" evidence="1">
    <location>
        <begin position="1"/>
        <end position="17"/>
    </location>
</feature>
<comment type="caution">
    <text evidence="3">The sequence shown here is derived from an EMBL/GenBank/DDBJ whole genome shotgun (WGS) entry which is preliminary data.</text>
</comment>
<dbReference type="InterPro" id="IPR001304">
    <property type="entry name" value="C-type_lectin-like"/>
</dbReference>
<gene>
    <name evidence="3" type="ORF">Bpfe_020056</name>
</gene>
<dbReference type="InterPro" id="IPR016186">
    <property type="entry name" value="C-type_lectin-like/link_sf"/>
</dbReference>
<dbReference type="CDD" id="cd00037">
    <property type="entry name" value="CLECT"/>
    <property type="match status" value="1"/>
</dbReference>
<protein>
    <submittedName>
        <fullName evidence="3">CD209 antigen-like protein D</fullName>
    </submittedName>
</protein>
<dbReference type="AlphaFoldDB" id="A0AAD8BAR9"/>
<proteinExistence type="predicted"/>